<keyword evidence="6 9" id="KW-1133">Transmembrane helix</keyword>
<keyword evidence="9" id="KW-1003">Cell membrane</keyword>
<dbReference type="Gene3D" id="1.25.60.10">
    <property type="entry name" value="MgtE N-terminal domain-like"/>
    <property type="match status" value="1"/>
</dbReference>
<evidence type="ECO:0000256" key="1">
    <source>
        <dbReference type="ARBA" id="ARBA00004141"/>
    </source>
</evidence>
<dbReference type="PANTHER" id="PTHR43773:SF1">
    <property type="entry name" value="MAGNESIUM TRANSPORTER MGTE"/>
    <property type="match status" value="1"/>
</dbReference>
<dbReference type="InterPro" id="IPR038076">
    <property type="entry name" value="MgtE_N_sf"/>
</dbReference>
<feature type="transmembrane region" description="Helical" evidence="9">
    <location>
        <begin position="367"/>
        <end position="385"/>
    </location>
</feature>
<dbReference type="SUPFAM" id="SSF54631">
    <property type="entry name" value="CBS-domain pair"/>
    <property type="match status" value="1"/>
</dbReference>
<keyword evidence="5 9" id="KW-0460">Magnesium</keyword>
<reference evidence="11 12" key="1">
    <citation type="journal article" date="2015" name="Stand. Genomic Sci.">
        <title>Genomic Encyclopedia of Bacterial and Archaeal Type Strains, Phase III: the genomes of soil and plant-associated and newly described type strains.</title>
        <authorList>
            <person name="Whitman W.B."/>
            <person name="Woyke T."/>
            <person name="Klenk H.P."/>
            <person name="Zhou Y."/>
            <person name="Lilburn T.G."/>
            <person name="Beck B.J."/>
            <person name="De Vos P."/>
            <person name="Vandamme P."/>
            <person name="Eisen J.A."/>
            <person name="Garrity G."/>
            <person name="Hugenholtz P."/>
            <person name="Kyrpides N.C."/>
        </authorList>
    </citation>
    <scope>NUCLEOTIDE SEQUENCE [LARGE SCALE GENOMIC DNA]</scope>
    <source>
        <strain evidence="11 12">RF6</strain>
    </source>
</reference>
<dbReference type="CDD" id="cd04606">
    <property type="entry name" value="CBS_pair_Mg_transporter"/>
    <property type="match status" value="1"/>
</dbReference>
<organism evidence="11 12">
    <name type="scientific">Leucobacter luti</name>
    <dbReference type="NCBI Taxonomy" id="340320"/>
    <lineage>
        <taxon>Bacteria</taxon>
        <taxon>Bacillati</taxon>
        <taxon>Actinomycetota</taxon>
        <taxon>Actinomycetes</taxon>
        <taxon>Micrococcales</taxon>
        <taxon>Microbacteriaceae</taxon>
        <taxon>Leucobacter</taxon>
    </lineage>
</organism>
<dbReference type="GO" id="GO:0046872">
    <property type="term" value="F:metal ion binding"/>
    <property type="evidence" value="ECO:0007669"/>
    <property type="project" value="UniProtKB-KW"/>
</dbReference>
<dbReference type="EMBL" id="SHKI01000005">
    <property type="protein sequence ID" value="RZT64734.1"/>
    <property type="molecule type" value="Genomic_DNA"/>
</dbReference>
<dbReference type="RefSeq" id="WP_130454323.1">
    <property type="nucleotide sequence ID" value="NZ_QYAG01000001.1"/>
</dbReference>
<evidence type="ECO:0000256" key="3">
    <source>
        <dbReference type="ARBA" id="ARBA00022448"/>
    </source>
</evidence>
<keyword evidence="7 9" id="KW-0472">Membrane</keyword>
<comment type="subcellular location">
    <subcellularLocation>
        <location evidence="9">Cell membrane</location>
        <topology evidence="9">Multi-pass membrane protein</topology>
    </subcellularLocation>
    <subcellularLocation>
        <location evidence="1">Membrane</location>
        <topology evidence="1">Multi-pass membrane protein</topology>
    </subcellularLocation>
</comment>
<feature type="transmembrane region" description="Helical" evidence="9">
    <location>
        <begin position="289"/>
        <end position="309"/>
    </location>
</feature>
<evidence type="ECO:0000256" key="5">
    <source>
        <dbReference type="ARBA" id="ARBA00022842"/>
    </source>
</evidence>
<dbReference type="Proteomes" id="UP000291832">
    <property type="component" value="Unassembled WGS sequence"/>
</dbReference>
<accession>A0A4Q7TUY3</accession>
<feature type="domain" description="CBS" evidence="10">
    <location>
        <begin position="142"/>
        <end position="204"/>
    </location>
</feature>
<dbReference type="InterPro" id="IPR006667">
    <property type="entry name" value="SLC41_membr_dom"/>
</dbReference>
<keyword evidence="3 9" id="KW-0813">Transport</keyword>
<comment type="caution">
    <text evidence="9">Lacks conserved residue(s) required for the propagation of feature annotation.</text>
</comment>
<dbReference type="Gene3D" id="1.10.357.20">
    <property type="entry name" value="SLC41 divalent cation transporters, integral membrane domain"/>
    <property type="match status" value="1"/>
</dbReference>
<evidence type="ECO:0000259" key="10">
    <source>
        <dbReference type="PROSITE" id="PS51371"/>
    </source>
</evidence>
<comment type="subunit">
    <text evidence="9">Homodimer.</text>
</comment>
<dbReference type="Gene3D" id="3.10.580.10">
    <property type="entry name" value="CBS-domain"/>
    <property type="match status" value="1"/>
</dbReference>
<evidence type="ECO:0000256" key="7">
    <source>
        <dbReference type="ARBA" id="ARBA00023136"/>
    </source>
</evidence>
<dbReference type="InterPro" id="IPR000644">
    <property type="entry name" value="CBS_dom"/>
</dbReference>
<dbReference type="SUPFAM" id="SSF161093">
    <property type="entry name" value="MgtE membrane domain-like"/>
    <property type="match status" value="1"/>
</dbReference>
<dbReference type="OrthoDB" id="9790355at2"/>
<dbReference type="InterPro" id="IPR036739">
    <property type="entry name" value="SLC41_membr_dom_sf"/>
</dbReference>
<dbReference type="InterPro" id="IPR006668">
    <property type="entry name" value="Mg_transptr_MgtE_intracell_dom"/>
</dbReference>
<feature type="domain" description="CBS" evidence="10">
    <location>
        <begin position="205"/>
        <end position="261"/>
    </location>
</feature>
<dbReference type="Pfam" id="PF01769">
    <property type="entry name" value="MgtE"/>
    <property type="match status" value="1"/>
</dbReference>
<dbReference type="AlphaFoldDB" id="A0A4Q7TUY3"/>
<evidence type="ECO:0000256" key="9">
    <source>
        <dbReference type="RuleBase" id="RU362011"/>
    </source>
</evidence>
<dbReference type="SUPFAM" id="SSF158791">
    <property type="entry name" value="MgtE N-terminal domain-like"/>
    <property type="match status" value="1"/>
</dbReference>
<gene>
    <name evidence="11" type="ORF">EV139_2157</name>
</gene>
<dbReference type="NCBIfam" id="TIGR00400">
    <property type="entry name" value="mgtE"/>
    <property type="match status" value="1"/>
</dbReference>
<keyword evidence="8" id="KW-0129">CBS domain</keyword>
<evidence type="ECO:0000256" key="6">
    <source>
        <dbReference type="ARBA" id="ARBA00022989"/>
    </source>
</evidence>
<comment type="similarity">
    <text evidence="2 9">Belongs to the SLC41A transporter family.</text>
</comment>
<dbReference type="SMART" id="SM00116">
    <property type="entry name" value="CBS"/>
    <property type="match status" value="2"/>
</dbReference>
<keyword evidence="12" id="KW-1185">Reference proteome</keyword>
<proteinExistence type="inferred from homology"/>
<protein>
    <recommendedName>
        <fullName evidence="9">Magnesium transporter MgtE</fullName>
    </recommendedName>
</protein>
<dbReference type="PROSITE" id="PS51371">
    <property type="entry name" value="CBS"/>
    <property type="match status" value="2"/>
</dbReference>
<evidence type="ECO:0000256" key="8">
    <source>
        <dbReference type="PROSITE-ProRule" id="PRU00703"/>
    </source>
</evidence>
<dbReference type="GO" id="GO:0015095">
    <property type="term" value="F:magnesium ion transmembrane transporter activity"/>
    <property type="evidence" value="ECO:0007669"/>
    <property type="project" value="UniProtKB-UniRule"/>
</dbReference>
<evidence type="ECO:0000256" key="2">
    <source>
        <dbReference type="ARBA" id="ARBA00009749"/>
    </source>
</evidence>
<dbReference type="InterPro" id="IPR046342">
    <property type="entry name" value="CBS_dom_sf"/>
</dbReference>
<dbReference type="GO" id="GO:0005886">
    <property type="term" value="C:plasma membrane"/>
    <property type="evidence" value="ECO:0007669"/>
    <property type="project" value="UniProtKB-SubCell"/>
</dbReference>
<evidence type="ECO:0000313" key="12">
    <source>
        <dbReference type="Proteomes" id="UP000291832"/>
    </source>
</evidence>
<sequence length="452" mass="48710">MSISEPQTTDELTTTITQLFAARDLGALTRAISTVSATALIPVFERLSRKQSAVMYRLLPKDRAAEVFELLDPPLQSDLLHGLQDAETAQLFADLDHDDRLWLLDEVPAALATRLLRGLPEQERVLTSALLGYPQGSIGRRMSLEYVSTRASFTVRESMVRVRERLADAETIYTIPVLDDSRHVVGVVSLRELLSAADDTLISELMSEAHTATAQDDAELAARRCADLALLAMPIVDREHRLVGMLTIDDAIRILENEESEDVARQGGTEPLRRPYLSTPIGALVRSRVIWLLVLAVGATLTVQVLSVFEATIAEVTVLALFVPLLIGTGGNTGNQAATTVTRALALGDVTARDFARVLTRELRTGGMLGLLLGTLGFTIAAIAYSPQIGLVIGLTLLCVCTLAAAVGGCMPLIARAVKVDPAVFSNPFISTFVDASGLIIYFLIARSVLGL</sequence>
<feature type="transmembrane region" description="Helical" evidence="9">
    <location>
        <begin position="427"/>
        <end position="445"/>
    </location>
</feature>
<keyword evidence="9" id="KW-0479">Metal-binding</keyword>
<dbReference type="InterPro" id="IPR006669">
    <property type="entry name" value="MgtE_transporter"/>
</dbReference>
<name>A0A4Q7TUY3_9MICO</name>
<dbReference type="Pfam" id="PF03448">
    <property type="entry name" value="MgtE_N"/>
    <property type="match status" value="1"/>
</dbReference>
<feature type="transmembrane region" description="Helical" evidence="9">
    <location>
        <begin position="391"/>
        <end position="415"/>
    </location>
</feature>
<dbReference type="Pfam" id="PF00571">
    <property type="entry name" value="CBS"/>
    <property type="match status" value="2"/>
</dbReference>
<evidence type="ECO:0000256" key="4">
    <source>
        <dbReference type="ARBA" id="ARBA00022692"/>
    </source>
</evidence>
<evidence type="ECO:0000313" key="11">
    <source>
        <dbReference type="EMBL" id="RZT64734.1"/>
    </source>
</evidence>
<dbReference type="PANTHER" id="PTHR43773">
    <property type="entry name" value="MAGNESIUM TRANSPORTER MGTE"/>
    <property type="match status" value="1"/>
</dbReference>
<comment type="caution">
    <text evidence="11">The sequence shown here is derived from an EMBL/GenBank/DDBJ whole genome shotgun (WGS) entry which is preliminary data.</text>
</comment>
<dbReference type="SMART" id="SM00924">
    <property type="entry name" value="MgtE_N"/>
    <property type="match status" value="1"/>
</dbReference>
<keyword evidence="4 9" id="KW-0812">Transmembrane</keyword>
<comment type="function">
    <text evidence="9">Acts as a magnesium transporter.</text>
</comment>